<dbReference type="GO" id="GO:0009733">
    <property type="term" value="P:response to auxin"/>
    <property type="evidence" value="ECO:0007669"/>
    <property type="project" value="InterPro"/>
</dbReference>
<evidence type="ECO:0000313" key="2">
    <source>
        <dbReference type="EMBL" id="PWA51159.1"/>
    </source>
</evidence>
<protein>
    <submittedName>
        <fullName evidence="2">Small auxin-up RNA</fullName>
    </submittedName>
</protein>
<gene>
    <name evidence="2" type="ORF">CTI12_AA465730</name>
</gene>
<keyword evidence="3" id="KW-1185">Reference proteome</keyword>
<evidence type="ECO:0000313" key="3">
    <source>
        <dbReference type="Proteomes" id="UP000245207"/>
    </source>
</evidence>
<reference evidence="2 3" key="1">
    <citation type="journal article" date="2018" name="Mol. Plant">
        <title>The genome of Artemisia annua provides insight into the evolution of Asteraceae family and artemisinin biosynthesis.</title>
        <authorList>
            <person name="Shen Q."/>
            <person name="Zhang L."/>
            <person name="Liao Z."/>
            <person name="Wang S."/>
            <person name="Yan T."/>
            <person name="Shi P."/>
            <person name="Liu M."/>
            <person name="Fu X."/>
            <person name="Pan Q."/>
            <person name="Wang Y."/>
            <person name="Lv Z."/>
            <person name="Lu X."/>
            <person name="Zhang F."/>
            <person name="Jiang W."/>
            <person name="Ma Y."/>
            <person name="Chen M."/>
            <person name="Hao X."/>
            <person name="Li L."/>
            <person name="Tang Y."/>
            <person name="Lv G."/>
            <person name="Zhou Y."/>
            <person name="Sun X."/>
            <person name="Brodelius P.E."/>
            <person name="Rose J.K.C."/>
            <person name="Tang K."/>
        </authorList>
    </citation>
    <scope>NUCLEOTIDE SEQUENCE [LARGE SCALE GENOMIC DNA]</scope>
    <source>
        <strain evidence="3">cv. Huhao1</strain>
        <tissue evidence="2">Leaf</tissue>
    </source>
</reference>
<dbReference type="AlphaFoldDB" id="A0A2U1LQ99"/>
<evidence type="ECO:0000256" key="1">
    <source>
        <dbReference type="ARBA" id="ARBA00006974"/>
    </source>
</evidence>
<dbReference type="STRING" id="35608.A0A2U1LQ99"/>
<comment type="caution">
    <text evidence="2">The sequence shown here is derived from an EMBL/GenBank/DDBJ whole genome shotgun (WGS) entry which is preliminary data.</text>
</comment>
<dbReference type="InterPro" id="IPR003676">
    <property type="entry name" value="SAUR_fam"/>
</dbReference>
<comment type="similarity">
    <text evidence="1">Belongs to the ARG7 family.</text>
</comment>
<dbReference type="EMBL" id="PKPP01008262">
    <property type="protein sequence ID" value="PWA51159.1"/>
    <property type="molecule type" value="Genomic_DNA"/>
</dbReference>
<name>A0A2U1LQ99_ARTAN</name>
<dbReference type="Proteomes" id="UP000245207">
    <property type="component" value="Unassembled WGS sequence"/>
</dbReference>
<proteinExistence type="inferred from homology"/>
<organism evidence="2 3">
    <name type="scientific">Artemisia annua</name>
    <name type="common">Sweet wormwood</name>
    <dbReference type="NCBI Taxonomy" id="35608"/>
    <lineage>
        <taxon>Eukaryota</taxon>
        <taxon>Viridiplantae</taxon>
        <taxon>Streptophyta</taxon>
        <taxon>Embryophyta</taxon>
        <taxon>Tracheophyta</taxon>
        <taxon>Spermatophyta</taxon>
        <taxon>Magnoliopsida</taxon>
        <taxon>eudicotyledons</taxon>
        <taxon>Gunneridae</taxon>
        <taxon>Pentapetalae</taxon>
        <taxon>asterids</taxon>
        <taxon>campanulids</taxon>
        <taxon>Asterales</taxon>
        <taxon>Asteraceae</taxon>
        <taxon>Asteroideae</taxon>
        <taxon>Anthemideae</taxon>
        <taxon>Artemisiinae</taxon>
        <taxon>Artemisia</taxon>
    </lineage>
</organism>
<sequence>MESFKDKNNFLSKTWKRCRSFSHSHNTKGGVSGLHKSKSWSGNEIMKKKMAPEGFFPVYVGPEKQRFTIKTKYANHPLFSLLLEDAESEYGTHSDGPILLPCDVAMFYKVLAEMKAKDEQPHGSCSPFSPSRRLRMINSVDRMGRRYKSYEALMPSSLIKMN</sequence>
<dbReference type="PANTHER" id="PTHR31374:SF399">
    <property type="entry name" value="AUXIN-RESPONSIVE PROTEIN SAUR71-LIKE"/>
    <property type="match status" value="1"/>
</dbReference>
<dbReference type="OrthoDB" id="660486at2759"/>
<accession>A0A2U1LQ99</accession>
<dbReference type="Pfam" id="PF02519">
    <property type="entry name" value="Auxin_inducible"/>
    <property type="match status" value="1"/>
</dbReference>
<dbReference type="PANTHER" id="PTHR31374">
    <property type="entry name" value="AUXIN-INDUCED PROTEIN-LIKE-RELATED"/>
    <property type="match status" value="1"/>
</dbReference>